<gene>
    <name evidence="2" type="ORF">PCOR1329_LOCUS40833</name>
</gene>
<evidence type="ECO:0000256" key="1">
    <source>
        <dbReference type="SAM" id="MobiDB-lite"/>
    </source>
</evidence>
<organism evidence="2 3">
    <name type="scientific">Prorocentrum cordatum</name>
    <dbReference type="NCBI Taxonomy" id="2364126"/>
    <lineage>
        <taxon>Eukaryota</taxon>
        <taxon>Sar</taxon>
        <taxon>Alveolata</taxon>
        <taxon>Dinophyceae</taxon>
        <taxon>Prorocentrales</taxon>
        <taxon>Prorocentraceae</taxon>
        <taxon>Prorocentrum</taxon>
    </lineage>
</organism>
<keyword evidence="3" id="KW-1185">Reference proteome</keyword>
<reference evidence="2" key="1">
    <citation type="submission" date="2023-10" db="EMBL/GenBank/DDBJ databases">
        <authorList>
            <person name="Chen Y."/>
            <person name="Shah S."/>
            <person name="Dougan E. K."/>
            <person name="Thang M."/>
            <person name="Chan C."/>
        </authorList>
    </citation>
    <scope>NUCLEOTIDE SEQUENCE [LARGE SCALE GENOMIC DNA]</scope>
</reference>
<comment type="caution">
    <text evidence="2">The sequence shown here is derived from an EMBL/GenBank/DDBJ whole genome shotgun (WGS) entry which is preliminary data.</text>
</comment>
<evidence type="ECO:0000313" key="2">
    <source>
        <dbReference type="EMBL" id="CAK0847700.1"/>
    </source>
</evidence>
<dbReference type="Proteomes" id="UP001189429">
    <property type="component" value="Unassembled WGS sequence"/>
</dbReference>
<protein>
    <submittedName>
        <fullName evidence="2">Uncharacterized protein</fullName>
    </submittedName>
</protein>
<sequence>MHGLTPCHGSVPSLQPPMYVPLTQTDGADVFRVLASSASLCSAIGSSVKSMPSALSATSALRQYGHAGSSKKTTSADLMASSSAATPGPAALPQPNTRPARRRTPAAARQRRPRRCAAARRRPAAPHLGDPKHADAAVLQGAQGHTQINTHK</sequence>
<dbReference type="EMBL" id="CAUYUJ010014922">
    <property type="protein sequence ID" value="CAK0847700.1"/>
    <property type="molecule type" value="Genomic_DNA"/>
</dbReference>
<name>A0ABN9TP57_9DINO</name>
<feature type="compositionally biased region" description="Low complexity" evidence="1">
    <location>
        <begin position="80"/>
        <end position="93"/>
    </location>
</feature>
<feature type="compositionally biased region" description="Polar residues" evidence="1">
    <location>
        <begin position="143"/>
        <end position="152"/>
    </location>
</feature>
<accession>A0ABN9TP57</accession>
<evidence type="ECO:0000313" key="3">
    <source>
        <dbReference type="Proteomes" id="UP001189429"/>
    </source>
</evidence>
<feature type="region of interest" description="Disordered" evidence="1">
    <location>
        <begin position="64"/>
        <end position="152"/>
    </location>
</feature>
<feature type="compositionally biased region" description="Basic residues" evidence="1">
    <location>
        <begin position="99"/>
        <end position="124"/>
    </location>
</feature>
<proteinExistence type="predicted"/>